<keyword evidence="1" id="KW-1133">Transmembrane helix</keyword>
<protein>
    <submittedName>
        <fullName evidence="2">Uncharacterized protein</fullName>
    </submittedName>
</protein>
<accession>A0A481Z4A5</accession>
<keyword evidence="1" id="KW-0472">Membrane</keyword>
<sequence>MISDDGYYVIVIIISIIGFILIISFAFYYLYIPFIRINSILQDTIKRGGDIISRGSAIENQVDLTNKQIQAMFVGFCALNDDKSTVIITIPFPPVQQTVGDIFDDAFDDFCENLDLEIPTSS</sequence>
<proteinExistence type="predicted"/>
<feature type="transmembrane region" description="Helical" evidence="1">
    <location>
        <begin position="6"/>
        <end position="31"/>
    </location>
</feature>
<dbReference type="EMBL" id="MK500444">
    <property type="protein sequence ID" value="QBK89878.1"/>
    <property type="molecule type" value="Genomic_DNA"/>
</dbReference>
<evidence type="ECO:0000313" key="2">
    <source>
        <dbReference type="EMBL" id="QBK89878.1"/>
    </source>
</evidence>
<evidence type="ECO:0000256" key="1">
    <source>
        <dbReference type="SAM" id="Phobius"/>
    </source>
</evidence>
<gene>
    <name evidence="2" type="ORF">LCPAC101_01610</name>
</gene>
<keyword evidence="1" id="KW-0812">Transmembrane</keyword>
<name>A0A481Z4A5_9VIRU</name>
<reference evidence="2" key="1">
    <citation type="journal article" date="2019" name="MBio">
        <title>Virus Genomes from Deep Sea Sediments Expand the Ocean Megavirome and Support Independent Origins of Viral Gigantism.</title>
        <authorList>
            <person name="Backstrom D."/>
            <person name="Yutin N."/>
            <person name="Jorgensen S.L."/>
            <person name="Dharamshi J."/>
            <person name="Homa F."/>
            <person name="Zaremba-Niedwiedzka K."/>
            <person name="Spang A."/>
            <person name="Wolf Y.I."/>
            <person name="Koonin E.V."/>
            <person name="Ettema T.J."/>
        </authorList>
    </citation>
    <scope>NUCLEOTIDE SEQUENCE</scope>
</reference>
<organism evidence="2">
    <name type="scientific">Pithovirus LCPAC101</name>
    <dbReference type="NCBI Taxonomy" id="2506586"/>
    <lineage>
        <taxon>Viruses</taxon>
        <taxon>Pithoviruses</taxon>
    </lineage>
</organism>